<evidence type="ECO:0000256" key="1">
    <source>
        <dbReference type="SAM" id="Phobius"/>
    </source>
</evidence>
<evidence type="ECO:0000313" key="3">
    <source>
        <dbReference type="Proteomes" id="UP000559626"/>
    </source>
</evidence>
<accession>A0A7Y0AHQ0</accession>
<feature type="transmembrane region" description="Helical" evidence="1">
    <location>
        <begin position="137"/>
        <end position="156"/>
    </location>
</feature>
<gene>
    <name evidence="2" type="ORF">HHL22_20565</name>
</gene>
<proteinExistence type="predicted"/>
<keyword evidence="1" id="KW-0472">Membrane</keyword>
<dbReference type="EMBL" id="JABBGH010000003">
    <property type="protein sequence ID" value="NML67601.1"/>
    <property type="molecule type" value="Genomic_DNA"/>
</dbReference>
<keyword evidence="1" id="KW-1133">Transmembrane helix</keyword>
<dbReference type="Proteomes" id="UP000559626">
    <property type="component" value="Unassembled WGS sequence"/>
</dbReference>
<comment type="caution">
    <text evidence="2">The sequence shown here is derived from an EMBL/GenBank/DDBJ whole genome shotgun (WGS) entry which is preliminary data.</text>
</comment>
<sequence length="160" mass="18167">MLALTYQLFAALAGWLEAILYARRGAESFSSNEHGGMTWQRLAVLLVGAAAVLVFRWHGAWLLLIEVLPTALLFPLCHDEAYNFTRLWLQWAAPPLLPGAQPGDWTAFAYAWREYRYGYQSPTTTARNDFNGPQRTWLAIAGLVLLLALYLVPFIFHLHF</sequence>
<dbReference type="AlphaFoldDB" id="A0A7Y0AHQ0"/>
<reference evidence="2 3" key="1">
    <citation type="submission" date="2020-04" db="EMBL/GenBank/DDBJ databases">
        <title>Hymenobacter polaris sp. nov., isolated from Arctic soil.</title>
        <authorList>
            <person name="Dahal R.H."/>
        </authorList>
    </citation>
    <scope>NUCLEOTIDE SEQUENCE [LARGE SCALE GENOMIC DNA]</scope>
    <source>
        <strain evidence="2 3">RP-2-7</strain>
    </source>
</reference>
<protein>
    <submittedName>
        <fullName evidence="2">Uncharacterized protein</fullName>
    </submittedName>
</protein>
<keyword evidence="3" id="KW-1185">Reference proteome</keyword>
<dbReference type="RefSeq" id="WP_169533254.1">
    <property type="nucleotide sequence ID" value="NZ_JABBGH010000003.1"/>
</dbReference>
<evidence type="ECO:0000313" key="2">
    <source>
        <dbReference type="EMBL" id="NML67601.1"/>
    </source>
</evidence>
<keyword evidence="1" id="KW-0812">Transmembrane</keyword>
<organism evidence="2 3">
    <name type="scientific">Hymenobacter polaris</name>
    <dbReference type="NCBI Taxonomy" id="2682546"/>
    <lineage>
        <taxon>Bacteria</taxon>
        <taxon>Pseudomonadati</taxon>
        <taxon>Bacteroidota</taxon>
        <taxon>Cytophagia</taxon>
        <taxon>Cytophagales</taxon>
        <taxon>Hymenobacteraceae</taxon>
        <taxon>Hymenobacter</taxon>
    </lineage>
</organism>
<feature type="transmembrane region" description="Helical" evidence="1">
    <location>
        <begin position="42"/>
        <end position="64"/>
    </location>
</feature>
<name>A0A7Y0AHQ0_9BACT</name>